<evidence type="ECO:0000256" key="1">
    <source>
        <dbReference type="SAM" id="MobiDB-lite"/>
    </source>
</evidence>
<feature type="compositionally biased region" description="Low complexity" evidence="1">
    <location>
        <begin position="196"/>
        <end position="205"/>
    </location>
</feature>
<evidence type="ECO:0000313" key="3">
    <source>
        <dbReference type="Proteomes" id="UP000008022"/>
    </source>
</evidence>
<dbReference type="OMA" id="ERITWTF"/>
<dbReference type="Proteomes" id="UP000008022">
    <property type="component" value="Unassembled WGS sequence"/>
</dbReference>
<accession>A0A0E0MUF2</accession>
<evidence type="ECO:0000313" key="2">
    <source>
        <dbReference type="EnsemblPlants" id="ORUFI01G11610.1"/>
    </source>
</evidence>
<name>A0A0E0MUF2_ORYRU</name>
<dbReference type="Gramene" id="ORUFI01G11610.1">
    <property type="protein sequence ID" value="ORUFI01G11610.1"/>
    <property type="gene ID" value="ORUFI01G11610"/>
</dbReference>
<reference evidence="2" key="2">
    <citation type="submission" date="2015-06" db="UniProtKB">
        <authorList>
            <consortium name="EnsemblPlants"/>
        </authorList>
    </citation>
    <scope>IDENTIFICATION</scope>
</reference>
<dbReference type="EnsemblPlants" id="ORUFI01G11610.1">
    <property type="protein sequence ID" value="ORUFI01G11610.1"/>
    <property type="gene ID" value="ORUFI01G11610"/>
</dbReference>
<dbReference type="HOGENOM" id="CLU_706732_0_0_1"/>
<dbReference type="AlphaFoldDB" id="A0A0E0MUF2"/>
<feature type="region of interest" description="Disordered" evidence="1">
    <location>
        <begin position="194"/>
        <end position="291"/>
    </location>
</feature>
<proteinExistence type="predicted"/>
<keyword evidence="3" id="KW-1185">Reference proteome</keyword>
<sequence>MIIECNKKLRFREGEGEGEGEVETCSQNAETGTSWSCSCFQTRRTASVPPCIPTTAPDVIHRGRAGGLPVDSIYNPNNVIMRGGAERRKSGGECVVGSLGCAPSSGSSDRFSSSWVDVGSGGGCEGIAYGVGDGFDSLIDRGPQKPPSCKRSARERITWTFAAVYSPATRFSCIASEAAVDAMKALTATPFRRRGAPAAAAATATLEREKTPTLPKLTAQNNTPIEEREPPNPKGAHVWIPLPGPDEEAGGGGGGEREEAGGPTGGGGEEAAEEEAQVARWRRRPEEGPHRRRAARFDVRACVAGLSLPLAFAAAVVVRVKREGEGRGRWGLGVAASRRQAKSGASQERERWVALAAAGGGGDAVTGGPPACCGGCTGSITSWIRWGQAMR</sequence>
<organism evidence="2 3">
    <name type="scientific">Oryza rufipogon</name>
    <name type="common">Brownbeard rice</name>
    <name type="synonym">Asian wild rice</name>
    <dbReference type="NCBI Taxonomy" id="4529"/>
    <lineage>
        <taxon>Eukaryota</taxon>
        <taxon>Viridiplantae</taxon>
        <taxon>Streptophyta</taxon>
        <taxon>Embryophyta</taxon>
        <taxon>Tracheophyta</taxon>
        <taxon>Spermatophyta</taxon>
        <taxon>Magnoliopsida</taxon>
        <taxon>Liliopsida</taxon>
        <taxon>Poales</taxon>
        <taxon>Poaceae</taxon>
        <taxon>BOP clade</taxon>
        <taxon>Oryzoideae</taxon>
        <taxon>Oryzeae</taxon>
        <taxon>Oryzinae</taxon>
        <taxon>Oryza</taxon>
    </lineage>
</organism>
<protein>
    <submittedName>
        <fullName evidence="2">Uncharacterized protein</fullName>
    </submittedName>
</protein>
<reference evidence="3" key="1">
    <citation type="submission" date="2013-06" db="EMBL/GenBank/DDBJ databases">
        <authorList>
            <person name="Zhao Q."/>
        </authorList>
    </citation>
    <scope>NUCLEOTIDE SEQUENCE</scope>
    <source>
        <strain evidence="3">cv. W1943</strain>
    </source>
</reference>